<keyword evidence="2" id="KW-0805">Transcription regulation</keyword>
<name>A0A386ZN11_9NOCA</name>
<evidence type="ECO:0000259" key="6">
    <source>
        <dbReference type="PROSITE" id="PS50931"/>
    </source>
</evidence>
<dbReference type="EMBL" id="CP032568">
    <property type="protein sequence ID" value="AYF79021.1"/>
    <property type="molecule type" value="Genomic_DNA"/>
</dbReference>
<keyword evidence="4" id="KW-0010">Activator</keyword>
<dbReference type="PROSITE" id="PS50931">
    <property type="entry name" value="HTH_LYSR"/>
    <property type="match status" value="1"/>
</dbReference>
<dbReference type="GO" id="GO:0003677">
    <property type="term" value="F:DNA binding"/>
    <property type="evidence" value="ECO:0007669"/>
    <property type="project" value="UniProtKB-KW"/>
</dbReference>
<organism evidence="7 8">
    <name type="scientific">Nocardia yunnanensis</name>
    <dbReference type="NCBI Taxonomy" id="2382165"/>
    <lineage>
        <taxon>Bacteria</taxon>
        <taxon>Bacillati</taxon>
        <taxon>Actinomycetota</taxon>
        <taxon>Actinomycetes</taxon>
        <taxon>Mycobacteriales</taxon>
        <taxon>Nocardiaceae</taxon>
        <taxon>Nocardia</taxon>
    </lineage>
</organism>
<dbReference type="Pfam" id="PF00126">
    <property type="entry name" value="HTH_1"/>
    <property type="match status" value="1"/>
</dbReference>
<proteinExistence type="inferred from homology"/>
<evidence type="ECO:0000313" key="8">
    <source>
        <dbReference type="Proteomes" id="UP000267164"/>
    </source>
</evidence>
<dbReference type="Pfam" id="PF03466">
    <property type="entry name" value="LysR_substrate"/>
    <property type="match status" value="1"/>
</dbReference>
<evidence type="ECO:0000256" key="2">
    <source>
        <dbReference type="ARBA" id="ARBA00023015"/>
    </source>
</evidence>
<dbReference type="InterPro" id="IPR036388">
    <property type="entry name" value="WH-like_DNA-bd_sf"/>
</dbReference>
<evidence type="ECO:0000256" key="5">
    <source>
        <dbReference type="ARBA" id="ARBA00023163"/>
    </source>
</evidence>
<evidence type="ECO:0000256" key="1">
    <source>
        <dbReference type="ARBA" id="ARBA00009437"/>
    </source>
</evidence>
<dbReference type="InterPro" id="IPR005119">
    <property type="entry name" value="LysR_subst-bd"/>
</dbReference>
<dbReference type="Proteomes" id="UP000267164">
    <property type="component" value="Chromosome"/>
</dbReference>
<dbReference type="InterPro" id="IPR036390">
    <property type="entry name" value="WH_DNA-bd_sf"/>
</dbReference>
<dbReference type="PRINTS" id="PR00039">
    <property type="entry name" value="HTHLYSR"/>
</dbReference>
<dbReference type="AlphaFoldDB" id="A0A386ZN11"/>
<dbReference type="KEGG" id="nyu:D7D52_14185"/>
<dbReference type="InterPro" id="IPR000847">
    <property type="entry name" value="LysR_HTH_N"/>
</dbReference>
<evidence type="ECO:0000256" key="3">
    <source>
        <dbReference type="ARBA" id="ARBA00023125"/>
    </source>
</evidence>
<dbReference type="Gene3D" id="3.40.190.10">
    <property type="entry name" value="Periplasmic binding protein-like II"/>
    <property type="match status" value="2"/>
</dbReference>
<evidence type="ECO:0000256" key="4">
    <source>
        <dbReference type="ARBA" id="ARBA00023159"/>
    </source>
</evidence>
<keyword evidence="3" id="KW-0238">DNA-binding</keyword>
<sequence>MLCQIAESGSFSAAAERLGYTQSAVSRQAAALERGAGATLFERRPDGVRLTRPGLTLLRYARTILESVDAAERDLGGETPRTQVVRLGLFQSAGPVILPVALARLAATAPRITVTTREATTPGLTRALRTGSIDLAVLSSRPPHRPPDGDSPRLRTTTIQDTELLVAASATGTFAGRTAVHIDELVDAPWIATASTNAEPLLGVWPGLPGRARIVHSARDWMTKLHLVAGGFGVTTVPESMSPVFPPGVIGVRVQGAPPEIRRILVARLPGATTPAITAVTEAIASLVGR</sequence>
<dbReference type="GO" id="GO:0032993">
    <property type="term" value="C:protein-DNA complex"/>
    <property type="evidence" value="ECO:0007669"/>
    <property type="project" value="TreeGrafter"/>
</dbReference>
<dbReference type="Gene3D" id="1.10.10.10">
    <property type="entry name" value="Winged helix-like DNA-binding domain superfamily/Winged helix DNA-binding domain"/>
    <property type="match status" value="1"/>
</dbReference>
<gene>
    <name evidence="7" type="ORF">D7D52_14185</name>
</gene>
<accession>A0A386ZN11</accession>
<dbReference type="PANTHER" id="PTHR30346:SF29">
    <property type="entry name" value="LYSR SUBSTRATE-BINDING"/>
    <property type="match status" value="1"/>
</dbReference>
<dbReference type="GO" id="GO:0003700">
    <property type="term" value="F:DNA-binding transcription factor activity"/>
    <property type="evidence" value="ECO:0007669"/>
    <property type="project" value="InterPro"/>
</dbReference>
<evidence type="ECO:0000313" key="7">
    <source>
        <dbReference type="EMBL" id="AYF79021.1"/>
    </source>
</evidence>
<keyword evidence="8" id="KW-1185">Reference proteome</keyword>
<keyword evidence="5" id="KW-0804">Transcription</keyword>
<feature type="domain" description="HTH lysR-type" evidence="6">
    <location>
        <begin position="1"/>
        <end position="51"/>
    </location>
</feature>
<dbReference type="OrthoDB" id="3286335at2"/>
<protein>
    <submittedName>
        <fullName evidence="7">LysR family transcriptional regulator</fullName>
    </submittedName>
</protein>
<dbReference type="SUPFAM" id="SSF53850">
    <property type="entry name" value="Periplasmic binding protein-like II"/>
    <property type="match status" value="1"/>
</dbReference>
<reference evidence="7 8" key="1">
    <citation type="submission" date="2018-09" db="EMBL/GenBank/DDBJ databases">
        <title>Nocardia yunnanensis sp. nov., an actinomycete isolated from a soil sample.</title>
        <authorList>
            <person name="Zhang J."/>
        </authorList>
    </citation>
    <scope>NUCLEOTIDE SEQUENCE [LARGE SCALE GENOMIC DNA]</scope>
    <source>
        <strain evidence="7 8">CFHS0054</strain>
    </source>
</reference>
<dbReference type="PANTHER" id="PTHR30346">
    <property type="entry name" value="TRANSCRIPTIONAL DUAL REGULATOR HCAR-RELATED"/>
    <property type="match status" value="1"/>
</dbReference>
<dbReference type="SUPFAM" id="SSF46785">
    <property type="entry name" value="Winged helix' DNA-binding domain"/>
    <property type="match status" value="1"/>
</dbReference>
<comment type="similarity">
    <text evidence="1">Belongs to the LysR transcriptional regulatory family.</text>
</comment>